<keyword evidence="1" id="KW-0472">Membrane</keyword>
<dbReference type="EMBL" id="AP008231">
    <property type="protein sequence ID" value="BAD79473.1"/>
    <property type="molecule type" value="Genomic_DNA"/>
</dbReference>
<sequence>MIQVRSSWWVTTRWGCAQASTSLTAAAAGWLLSGLTASPLINATLPVLLLLPVLLPLPLAVSAGYGLQWLSLLLLLATALKLVAGVFWVLVAMLLLSMGRQLSRLPLEEHFLQQYPIPRKTLNIGTELGQIAGNFLAGFLFPLGQATLQFLQALILLLPIAPTIRKAQHQTRSAPRPQVSFSGRSLLQGLLFGALFALLPLWVRQVAAGQCLDFGLALTVYGLGRILMTWLPSVPIWMPYIGLASILGLLPSLPGWLAIAGFLPLGILAARADFSLVDRLTGASESDRWQQFLRFGALGGVLGSLSIGGLAQVLGLTRSLPLLAIAFVLTGLYFSHSLPRSPHPTNPE</sequence>
<dbReference type="GeneID" id="72429044"/>
<evidence type="ECO:0000256" key="1">
    <source>
        <dbReference type="SAM" id="Phobius"/>
    </source>
</evidence>
<evidence type="ECO:0000313" key="3">
    <source>
        <dbReference type="Proteomes" id="UP000001175"/>
    </source>
</evidence>
<reference evidence="2 3" key="1">
    <citation type="journal article" date="2007" name="Photosyn. Res.">
        <title>Complete nucleotide sequence of the freshwater unicellular cyanobacterium Synechococcus elongatus PCC 6301 chromosome: gene content and organization.</title>
        <authorList>
            <person name="Sugita C."/>
            <person name="Ogata K."/>
            <person name="Shikata M."/>
            <person name="Jikuya H."/>
            <person name="Takano J."/>
            <person name="Furumichi M."/>
            <person name="Kanehisa M."/>
            <person name="Omata T."/>
            <person name="Sugiura M."/>
            <person name="Sugita M."/>
        </authorList>
    </citation>
    <scope>NUCLEOTIDE SEQUENCE [LARGE SCALE GENOMIC DNA]</scope>
    <source>
        <strain evidence="3">ATCC 27144 / PCC 6301 / SAUG 1402/1</strain>
    </source>
</reference>
<gene>
    <name evidence="2" type="ordered locus">syc1283_d</name>
</gene>
<accession>A0A0H3K2L0</accession>
<name>A0A0H3K2L0_SYNP6</name>
<keyword evidence="1" id="KW-1133">Transmembrane helix</keyword>
<dbReference type="RefSeq" id="WP_011243595.1">
    <property type="nucleotide sequence ID" value="NC_006576.1"/>
</dbReference>
<dbReference type="eggNOG" id="ENOG5033QXX">
    <property type="taxonomic scope" value="Bacteria"/>
</dbReference>
<feature type="transmembrane region" description="Helical" evidence="1">
    <location>
        <begin position="47"/>
        <end position="65"/>
    </location>
</feature>
<feature type="transmembrane region" description="Helical" evidence="1">
    <location>
        <begin position="72"/>
        <end position="96"/>
    </location>
</feature>
<evidence type="ECO:0000313" key="2">
    <source>
        <dbReference type="EMBL" id="BAD79473.1"/>
    </source>
</evidence>
<organism evidence="2 3">
    <name type="scientific">Synechococcus sp. (strain ATCC 27144 / PCC 6301 / SAUG 1402/1)</name>
    <name type="common">Anacystis nidulans</name>
    <dbReference type="NCBI Taxonomy" id="269084"/>
    <lineage>
        <taxon>Bacteria</taxon>
        <taxon>Bacillati</taxon>
        <taxon>Cyanobacteriota</taxon>
        <taxon>Cyanophyceae</taxon>
        <taxon>Synechococcales</taxon>
        <taxon>Synechococcaceae</taxon>
        <taxon>Synechococcus</taxon>
    </lineage>
</organism>
<feature type="transmembrane region" description="Helical" evidence="1">
    <location>
        <begin position="320"/>
        <end position="338"/>
    </location>
</feature>
<feature type="transmembrane region" description="Helical" evidence="1">
    <location>
        <begin position="223"/>
        <end position="241"/>
    </location>
</feature>
<feature type="transmembrane region" description="Helical" evidence="1">
    <location>
        <begin position="292"/>
        <end position="313"/>
    </location>
</feature>
<feature type="transmembrane region" description="Helical" evidence="1">
    <location>
        <begin position="185"/>
        <end position="203"/>
    </location>
</feature>
<protein>
    <submittedName>
        <fullName evidence="2">Uncharacterized protein</fullName>
    </submittedName>
</protein>
<keyword evidence="1" id="KW-0812">Transmembrane</keyword>
<dbReference type="Proteomes" id="UP000001175">
    <property type="component" value="Chromosome"/>
</dbReference>
<dbReference type="AlphaFoldDB" id="A0A0H3K2L0"/>
<feature type="transmembrane region" description="Helical" evidence="1">
    <location>
        <begin position="253"/>
        <end position="272"/>
    </location>
</feature>
<proteinExistence type="predicted"/>
<feature type="transmembrane region" description="Helical" evidence="1">
    <location>
        <begin position="146"/>
        <end position="164"/>
    </location>
</feature>
<dbReference type="KEGG" id="syc:syc1283_d"/>